<sequence length="105" mass="11765">MFWKVLQKVLVEGMVVCTRGGKERGNLFLAVAPFDDGICIEANETPISKGRGGLNIPCHSAFTIPWDVQPSSIYTVYWIWDYLVAKHIDVYPPLDAYIQCTNTNG</sequence>
<evidence type="ECO:0000259" key="1">
    <source>
        <dbReference type="Pfam" id="PF24320"/>
    </source>
</evidence>
<gene>
    <name evidence="2" type="ORF">C7212DRAFT_343059</name>
</gene>
<dbReference type="InterPro" id="IPR055915">
    <property type="entry name" value="DUF7492"/>
</dbReference>
<organism evidence="2 3">
    <name type="scientific">Tuber magnatum</name>
    <name type="common">white Piedmont truffle</name>
    <dbReference type="NCBI Taxonomy" id="42249"/>
    <lineage>
        <taxon>Eukaryota</taxon>
        <taxon>Fungi</taxon>
        <taxon>Dikarya</taxon>
        <taxon>Ascomycota</taxon>
        <taxon>Pezizomycotina</taxon>
        <taxon>Pezizomycetes</taxon>
        <taxon>Pezizales</taxon>
        <taxon>Tuberaceae</taxon>
        <taxon>Tuber</taxon>
    </lineage>
</organism>
<evidence type="ECO:0000313" key="2">
    <source>
        <dbReference type="EMBL" id="PWW77226.1"/>
    </source>
</evidence>
<protein>
    <recommendedName>
        <fullName evidence="1">DUF7492 domain-containing protein</fullName>
    </recommendedName>
</protein>
<dbReference type="Pfam" id="PF24320">
    <property type="entry name" value="DUF7492"/>
    <property type="match status" value="1"/>
</dbReference>
<dbReference type="EMBL" id="PYWC01000025">
    <property type="protein sequence ID" value="PWW77226.1"/>
    <property type="molecule type" value="Genomic_DNA"/>
</dbReference>
<proteinExistence type="predicted"/>
<reference evidence="2 3" key="1">
    <citation type="submission" date="2018-03" db="EMBL/GenBank/DDBJ databases">
        <title>Genomes of Pezizomycetes fungi and the evolution of truffles.</title>
        <authorList>
            <person name="Murat C."/>
            <person name="Payen T."/>
            <person name="Noel B."/>
            <person name="Kuo A."/>
            <person name="Martin F.M."/>
        </authorList>
    </citation>
    <scope>NUCLEOTIDE SEQUENCE [LARGE SCALE GENOMIC DNA]</scope>
    <source>
        <strain evidence="2">091103-1</strain>
    </source>
</reference>
<dbReference type="OrthoDB" id="64281at2759"/>
<feature type="domain" description="DUF7492" evidence="1">
    <location>
        <begin position="19"/>
        <end position="91"/>
    </location>
</feature>
<dbReference type="AlphaFoldDB" id="A0A317SUZ4"/>
<comment type="caution">
    <text evidence="2">The sequence shown here is derived from an EMBL/GenBank/DDBJ whole genome shotgun (WGS) entry which is preliminary data.</text>
</comment>
<dbReference type="Proteomes" id="UP000246991">
    <property type="component" value="Unassembled WGS sequence"/>
</dbReference>
<accession>A0A317SUZ4</accession>
<keyword evidence="3" id="KW-1185">Reference proteome</keyword>
<evidence type="ECO:0000313" key="3">
    <source>
        <dbReference type="Proteomes" id="UP000246991"/>
    </source>
</evidence>
<name>A0A317SUZ4_9PEZI</name>